<organism evidence="3 4">
    <name type="scientific">Candidatus Magasanikbacteria bacterium GW2011_GWA2_46_17</name>
    <dbReference type="NCBI Taxonomy" id="1619042"/>
    <lineage>
        <taxon>Bacteria</taxon>
        <taxon>Candidatus Magasanikiibacteriota</taxon>
    </lineage>
</organism>
<gene>
    <name evidence="3" type="ORF">UX39_C0013G0011</name>
</gene>
<evidence type="ECO:0000256" key="1">
    <source>
        <dbReference type="SAM" id="MobiDB-lite"/>
    </source>
</evidence>
<feature type="transmembrane region" description="Helical" evidence="2">
    <location>
        <begin position="345"/>
        <end position="372"/>
    </location>
</feature>
<evidence type="ECO:0000313" key="3">
    <source>
        <dbReference type="EMBL" id="KKU26064.1"/>
    </source>
</evidence>
<sequence length="769" mass="86721">MDNVLHLHEFFVEGGQPEKSHVLLTITEPATPEERAKGYFFAVCEIIDAETSSISKLQNVVDEIENSYYEVPEEEGKSSLETVLEKINQRAFALTAKHDSIHCVVGVLRPPEILFSFYGRPTILLLYKNKQGEFKQMDLVAQNESDSDAADSRQLFSQIVQGKIGAGDYFFMSTPQVSEYFNHDRLQKIITTRPPRQSAEHVQRVLSELKNDISFGGVIINYTPQTDARDQRKIHRPNPGESARSLVRLLSTEQRTASILSSSLLPRLQRSFAENQSTPRSASTQTYLKTEDEENARPAARIASQHLRVRQNSAAAKPLSATPWQTYLKSFFKISWFAFRYAARALLWICVGLIQFLSGVARSAVLLFIVMINYRNRRAAILLEWRRSRQSFAENIRRLPLLTKLLVVISVALAIAVTGSGIYIKLKQQRSEAESRYASALQLIREKKDAAESALIYNDTTLAERELRTAQNTLAALPCKADEARLTCDQLRSELDVFWNRIRKISIVPASALTDWKTDAPKLSFDEIIKIQNKIIGFSANTTSLFVYDTLTKKVKRVETNVNSSGFTAGAVPKESDYALFIYNGKRLAKYNPVDDSLKEIDIDYPSLDAEIADIVIYNRKLYSLDKKNNQIYKHEPTRTGFERGKPWVRDNTVNLQNSVSFAIEGDIFVINSQGAVIKLSKGSVESFVVSGLDPAMTSPAEIWSYTDLNYIYILDPGNKRLIIFEKNGRLKSQITASEFNNPISMVIDEPNGTGYVLDGGTLYQIPLK</sequence>
<dbReference type="InterPro" id="IPR011042">
    <property type="entry name" value="6-blade_b-propeller_TolB-like"/>
</dbReference>
<dbReference type="SUPFAM" id="SSF63825">
    <property type="entry name" value="YWTD domain"/>
    <property type="match status" value="1"/>
</dbReference>
<comment type="caution">
    <text evidence="3">The sequence shown here is derived from an EMBL/GenBank/DDBJ whole genome shotgun (WGS) entry which is preliminary data.</text>
</comment>
<name>A0A0G1NZH1_9BACT</name>
<feature type="region of interest" description="Disordered" evidence="1">
    <location>
        <begin position="273"/>
        <end position="295"/>
    </location>
</feature>
<feature type="compositionally biased region" description="Polar residues" evidence="1">
    <location>
        <begin position="273"/>
        <end position="288"/>
    </location>
</feature>
<keyword evidence="2" id="KW-0812">Transmembrane</keyword>
<protein>
    <submittedName>
        <fullName evidence="3">Uncharacterized protein</fullName>
    </submittedName>
</protein>
<reference evidence="3 4" key="1">
    <citation type="journal article" date="2015" name="Nature">
        <title>rRNA introns, odd ribosomes, and small enigmatic genomes across a large radiation of phyla.</title>
        <authorList>
            <person name="Brown C.T."/>
            <person name="Hug L.A."/>
            <person name="Thomas B.C."/>
            <person name="Sharon I."/>
            <person name="Castelle C.J."/>
            <person name="Singh A."/>
            <person name="Wilkins M.J."/>
            <person name="Williams K.H."/>
            <person name="Banfield J.F."/>
        </authorList>
    </citation>
    <scope>NUCLEOTIDE SEQUENCE [LARGE SCALE GENOMIC DNA]</scope>
</reference>
<keyword evidence="2" id="KW-0472">Membrane</keyword>
<dbReference type="EMBL" id="LCMA01000013">
    <property type="protein sequence ID" value="KKU26064.1"/>
    <property type="molecule type" value="Genomic_DNA"/>
</dbReference>
<feature type="transmembrane region" description="Helical" evidence="2">
    <location>
        <begin position="405"/>
        <end position="424"/>
    </location>
</feature>
<dbReference type="Gene3D" id="2.120.10.30">
    <property type="entry name" value="TolB, C-terminal domain"/>
    <property type="match status" value="1"/>
</dbReference>
<proteinExistence type="predicted"/>
<evidence type="ECO:0000313" key="4">
    <source>
        <dbReference type="Proteomes" id="UP000034175"/>
    </source>
</evidence>
<evidence type="ECO:0000256" key="2">
    <source>
        <dbReference type="SAM" id="Phobius"/>
    </source>
</evidence>
<dbReference type="AlphaFoldDB" id="A0A0G1NZH1"/>
<dbReference type="Proteomes" id="UP000034175">
    <property type="component" value="Unassembled WGS sequence"/>
</dbReference>
<keyword evidence="2" id="KW-1133">Transmembrane helix</keyword>
<accession>A0A0G1NZH1</accession>